<dbReference type="InterPro" id="IPR006164">
    <property type="entry name" value="DNA_bd_Ku70/Ku80"/>
</dbReference>
<dbReference type="GO" id="GO:0003678">
    <property type="term" value="F:DNA helicase activity"/>
    <property type="evidence" value="ECO:0007669"/>
    <property type="project" value="UniProtKB-EC"/>
</dbReference>
<dbReference type="PANTHER" id="PTHR12604:SF4">
    <property type="entry name" value="X-RAY REPAIR CROSS-COMPLEMENTING PROTEIN 5"/>
    <property type="match status" value="1"/>
</dbReference>
<dbReference type="GO" id="GO:0003690">
    <property type="term" value="F:double-stranded DNA binding"/>
    <property type="evidence" value="ECO:0007669"/>
    <property type="project" value="EnsemblPlants"/>
</dbReference>
<dbReference type="FunFam" id="3.40.50.410:FF:000102">
    <property type="entry name" value="ATP-dependent DNA helicase 2 subunit KU80"/>
    <property type="match status" value="1"/>
</dbReference>
<evidence type="ECO:0000256" key="6">
    <source>
        <dbReference type="ARBA" id="ARBA00022801"/>
    </source>
</evidence>
<evidence type="ECO:0000256" key="2">
    <source>
        <dbReference type="ARBA" id="ARBA00007726"/>
    </source>
</evidence>
<dbReference type="GO" id="GO:0006303">
    <property type="term" value="P:double-strand break repair via nonhomologous end joining"/>
    <property type="evidence" value="ECO:0007669"/>
    <property type="project" value="EnsemblPlants"/>
</dbReference>
<keyword evidence="12 15" id="KW-0539">Nucleus</keyword>
<evidence type="ECO:0000313" key="19">
    <source>
        <dbReference type="Proteomes" id="UP000594638"/>
    </source>
</evidence>
<dbReference type="InterPro" id="IPR016194">
    <property type="entry name" value="SPOC-like_C_dom_sf"/>
</dbReference>
<keyword evidence="7 15" id="KW-0347">Helicase</keyword>
<dbReference type="InterPro" id="IPR024193">
    <property type="entry name" value="Ku80"/>
</dbReference>
<evidence type="ECO:0000256" key="14">
    <source>
        <dbReference type="ARBA" id="ARBA00069041"/>
    </source>
</evidence>
<dbReference type="Pfam" id="PF02735">
    <property type="entry name" value="Ku"/>
    <property type="match status" value="1"/>
</dbReference>
<dbReference type="Pfam" id="PF08785">
    <property type="entry name" value="Ku_PK_bind"/>
    <property type="match status" value="1"/>
</dbReference>
<keyword evidence="11 15" id="KW-0234">DNA repair</keyword>
<comment type="subcellular location">
    <subcellularLocation>
        <location evidence="1 15">Nucleus</location>
    </subcellularLocation>
</comment>
<dbReference type="InterPro" id="IPR036465">
    <property type="entry name" value="vWFA_dom_sf"/>
</dbReference>
<organism evidence="18 19">
    <name type="scientific">Olea europaea subsp. europaea</name>
    <dbReference type="NCBI Taxonomy" id="158383"/>
    <lineage>
        <taxon>Eukaryota</taxon>
        <taxon>Viridiplantae</taxon>
        <taxon>Streptophyta</taxon>
        <taxon>Embryophyta</taxon>
        <taxon>Tracheophyta</taxon>
        <taxon>Spermatophyta</taxon>
        <taxon>Magnoliopsida</taxon>
        <taxon>eudicotyledons</taxon>
        <taxon>Gunneridae</taxon>
        <taxon>Pentapetalae</taxon>
        <taxon>asterids</taxon>
        <taxon>lamiids</taxon>
        <taxon>Lamiales</taxon>
        <taxon>Oleaceae</taxon>
        <taxon>Oleeae</taxon>
        <taxon>Olea</taxon>
    </lineage>
</organism>
<evidence type="ECO:0000259" key="17">
    <source>
        <dbReference type="SMART" id="SM00559"/>
    </source>
</evidence>
<dbReference type="SMART" id="SM00559">
    <property type="entry name" value="Ku78"/>
    <property type="match status" value="1"/>
</dbReference>
<keyword evidence="4 15" id="KW-0547">Nucleotide-binding</keyword>
<dbReference type="FunFam" id="1.25.40.240:FF:000001">
    <property type="entry name" value="X-ray repair cross-complementing protein 5"/>
    <property type="match status" value="1"/>
</dbReference>
<dbReference type="GO" id="GO:0043564">
    <property type="term" value="C:Ku70:Ku80 complex"/>
    <property type="evidence" value="ECO:0007669"/>
    <property type="project" value="InterPro"/>
</dbReference>
<dbReference type="Pfam" id="PF03730">
    <property type="entry name" value="Ku_C"/>
    <property type="match status" value="1"/>
</dbReference>
<dbReference type="InterPro" id="IPR005160">
    <property type="entry name" value="Ku_C"/>
</dbReference>
<dbReference type="GO" id="GO:0006310">
    <property type="term" value="P:DNA recombination"/>
    <property type="evidence" value="ECO:0007669"/>
    <property type="project" value="UniProtKB-KW"/>
</dbReference>
<dbReference type="InterPro" id="IPR014893">
    <property type="entry name" value="Ku_PK_bind"/>
</dbReference>
<dbReference type="Gene3D" id="1.25.40.240">
    <property type="entry name" value="Ku, C-terminal domain"/>
    <property type="match status" value="1"/>
</dbReference>
<evidence type="ECO:0000256" key="3">
    <source>
        <dbReference type="ARBA" id="ARBA00012551"/>
    </source>
</evidence>
<comment type="function">
    <text evidence="15">Single-stranded DNA-dependent ATP-dependent helicase.</text>
</comment>
<evidence type="ECO:0000256" key="7">
    <source>
        <dbReference type="ARBA" id="ARBA00022806"/>
    </source>
</evidence>
<evidence type="ECO:0000256" key="5">
    <source>
        <dbReference type="ARBA" id="ARBA00022763"/>
    </source>
</evidence>
<dbReference type="Proteomes" id="UP000594638">
    <property type="component" value="Unassembled WGS sequence"/>
</dbReference>
<proteinExistence type="inferred from homology"/>
<keyword evidence="8 15" id="KW-0067">ATP-binding</keyword>
<reference evidence="18 19" key="1">
    <citation type="submission" date="2019-12" db="EMBL/GenBank/DDBJ databases">
        <authorList>
            <person name="Alioto T."/>
            <person name="Alioto T."/>
            <person name="Gomez Garrido J."/>
        </authorList>
    </citation>
    <scope>NUCLEOTIDE SEQUENCE [LARGE SCALE GENOMIC DNA]</scope>
</reference>
<dbReference type="Gene3D" id="2.40.290.10">
    <property type="match status" value="1"/>
</dbReference>
<dbReference type="InterPro" id="IPR005161">
    <property type="entry name" value="Ku_N"/>
</dbReference>
<evidence type="ECO:0000256" key="16">
    <source>
        <dbReference type="SAM" id="MobiDB-lite"/>
    </source>
</evidence>
<evidence type="ECO:0000256" key="12">
    <source>
        <dbReference type="ARBA" id="ARBA00023242"/>
    </source>
</evidence>
<feature type="compositionally biased region" description="Basic and acidic residues" evidence="16">
    <location>
        <begin position="673"/>
        <end position="688"/>
    </location>
</feature>
<dbReference type="GO" id="GO:0000723">
    <property type="term" value="P:telomere maintenance"/>
    <property type="evidence" value="ECO:0007669"/>
    <property type="project" value="InterPro"/>
</dbReference>
<evidence type="ECO:0000313" key="18">
    <source>
        <dbReference type="EMBL" id="CAA2957536.1"/>
    </source>
</evidence>
<keyword evidence="9 15" id="KW-0238">DNA-binding</keyword>
<feature type="domain" description="Ku" evidence="17">
    <location>
        <begin position="278"/>
        <end position="419"/>
    </location>
</feature>
<evidence type="ECO:0000256" key="11">
    <source>
        <dbReference type="ARBA" id="ARBA00023204"/>
    </source>
</evidence>
<dbReference type="GO" id="GO:0009408">
    <property type="term" value="P:response to heat"/>
    <property type="evidence" value="ECO:0007669"/>
    <property type="project" value="EnsemblPlants"/>
</dbReference>
<comment type="similarity">
    <text evidence="2 15">Belongs to the ku80 family.</text>
</comment>
<dbReference type="InterPro" id="IPR036494">
    <property type="entry name" value="Ku_C_sf"/>
</dbReference>
<dbReference type="Pfam" id="PF03731">
    <property type="entry name" value="Ku_N"/>
    <property type="match status" value="1"/>
</dbReference>
<sequence length="688" mass="77863">MARNKEGLVLVLDVGPTMHAVLPEVEKVCSMLVQKKMIFSKNDEVGLVVFGTKDTNNELTNEVGGYEHVMVLRNIKVVDGNLVEALQQLPRGSIHGDFIDAVVVGMDMLIKKYGQTNKGKKRLCLLTNAASPTKDPYDGTKEDQVNTIAEQMRAHGMKMDCIVVRVTQDLDVDKKILEENDYLLNAFSYKSSTKTVHVDSPTSLLGALRTRNISPVTIYRGDFEMSSKMKIKVWVYKKTSEEKFPTLKKYSDKAPPTDNFATHEIKVDYEYKSIEDPNKSVPPEQRIKGYRYGPQVVPISSAELEAFKFKPEKSVKLLGFTDDSNIMRHYYMRDVNIFIAEPGNTKAIVAVSALARALKEMNKVAIVRCVWRQGQGNAVVGVLTPNVSDKHHIPDSFYFNVLPFAEDIREFQFPSFSNLPSSMQPNEQQQEAADKLVQMLDLAPTGKEVLRPDLTPNPVLERFYHCLEVKSKQQDAAVPPLDETLRKITEPDPELISQNKAVIDEFHRCFELKENPKLKKSSRRLLKEKPTGSNEEGLGSGAVQAIDAIEYTSRVKVEKIGDLDPVQDFEAMMSRRDGTEWVNKAIQDMKNKIFDMVENSFEGDTYHKALECLVALRKGCILEQEPKQFNDFLHHLVKFCQEKDLKSFGEYLASHEITLISKKEAPDSEISEEDAKSFIVKREPKAEN</sequence>
<comment type="catalytic activity">
    <reaction evidence="13 15">
        <text>ATP + H2O = ADP + phosphate + H(+)</text>
        <dbReference type="Rhea" id="RHEA:13065"/>
        <dbReference type="ChEBI" id="CHEBI:15377"/>
        <dbReference type="ChEBI" id="CHEBI:15378"/>
        <dbReference type="ChEBI" id="CHEBI:30616"/>
        <dbReference type="ChEBI" id="CHEBI:43474"/>
        <dbReference type="ChEBI" id="CHEBI:456216"/>
        <dbReference type="EC" id="3.6.4.12"/>
    </reaction>
</comment>
<evidence type="ECO:0000256" key="15">
    <source>
        <dbReference type="PIRNR" id="PIRNR016570"/>
    </source>
</evidence>
<keyword evidence="19" id="KW-1185">Reference proteome</keyword>
<dbReference type="Gramene" id="OE9A037705T1">
    <property type="protein sequence ID" value="OE9A037705C1"/>
    <property type="gene ID" value="OE9A037705"/>
</dbReference>
<dbReference type="PIRSF" id="PIRSF016570">
    <property type="entry name" value="Ku80"/>
    <property type="match status" value="1"/>
</dbReference>
<comment type="caution">
    <text evidence="18">The sequence shown here is derived from an EMBL/GenBank/DDBJ whole genome shotgun (WGS) entry which is preliminary data.</text>
</comment>
<dbReference type="EC" id="3.6.4.12" evidence="3 15"/>
<keyword evidence="10 15" id="KW-0233">DNA recombination</keyword>
<evidence type="ECO:0000256" key="8">
    <source>
        <dbReference type="ARBA" id="ARBA00022840"/>
    </source>
</evidence>
<dbReference type="GO" id="GO:0005524">
    <property type="term" value="F:ATP binding"/>
    <property type="evidence" value="ECO:0007669"/>
    <property type="project" value="UniProtKB-UniRule"/>
</dbReference>
<accession>A0A8S0PVH9</accession>
<dbReference type="EMBL" id="CACTIH010000227">
    <property type="protein sequence ID" value="CAA2957536.1"/>
    <property type="molecule type" value="Genomic_DNA"/>
</dbReference>
<keyword evidence="6 15" id="KW-0378">Hydrolase</keyword>
<dbReference type="SUPFAM" id="SSF100939">
    <property type="entry name" value="SPOC domain-like"/>
    <property type="match status" value="1"/>
</dbReference>
<name>A0A8S0PVH9_OLEEU</name>
<dbReference type="Gene3D" id="1.10.1600.10">
    <property type="match status" value="1"/>
</dbReference>
<dbReference type="CDD" id="cd00873">
    <property type="entry name" value="KU80"/>
    <property type="match status" value="1"/>
</dbReference>
<dbReference type="GO" id="GO:0016787">
    <property type="term" value="F:hydrolase activity"/>
    <property type="evidence" value="ECO:0007669"/>
    <property type="project" value="UniProtKB-KW"/>
</dbReference>
<dbReference type="GO" id="GO:0003684">
    <property type="term" value="F:damaged DNA binding"/>
    <property type="evidence" value="ECO:0007669"/>
    <property type="project" value="InterPro"/>
</dbReference>
<gene>
    <name evidence="18" type="ORF">OLEA9_A037705</name>
</gene>
<protein>
    <recommendedName>
        <fullName evidence="14 15">ATP-dependent DNA helicase 2 subunit KU80</fullName>
        <ecNumber evidence="3 15">3.6.4.12</ecNumber>
    </recommendedName>
</protein>
<evidence type="ECO:0000256" key="13">
    <source>
        <dbReference type="ARBA" id="ARBA00047995"/>
    </source>
</evidence>
<dbReference type="FunFam" id="1.10.1600.10:FF:000002">
    <property type="entry name" value="X-ray repair cross-complementing protein 5"/>
    <property type="match status" value="1"/>
</dbReference>
<dbReference type="SUPFAM" id="SSF53300">
    <property type="entry name" value="vWA-like"/>
    <property type="match status" value="1"/>
</dbReference>
<dbReference type="PANTHER" id="PTHR12604">
    <property type="entry name" value="KU AUTOANTIGEN DNA HELICASE"/>
    <property type="match status" value="1"/>
</dbReference>
<evidence type="ECO:0000256" key="4">
    <source>
        <dbReference type="ARBA" id="ARBA00022741"/>
    </source>
</evidence>
<dbReference type="FunFam" id="2.40.290.10:FF:000006">
    <property type="entry name" value="ATP-dependent DNA helicase 2 subunit KU80"/>
    <property type="match status" value="1"/>
</dbReference>
<evidence type="ECO:0000256" key="10">
    <source>
        <dbReference type="ARBA" id="ARBA00023172"/>
    </source>
</evidence>
<evidence type="ECO:0000256" key="1">
    <source>
        <dbReference type="ARBA" id="ARBA00004123"/>
    </source>
</evidence>
<dbReference type="OrthoDB" id="30826at2759"/>
<keyword evidence="5 15" id="KW-0227">DNA damage</keyword>
<dbReference type="AlphaFoldDB" id="A0A8S0PVH9"/>
<dbReference type="GO" id="GO:0042162">
    <property type="term" value="F:telomeric DNA binding"/>
    <property type="evidence" value="ECO:0007669"/>
    <property type="project" value="InterPro"/>
</dbReference>
<dbReference type="Gene3D" id="3.40.50.410">
    <property type="entry name" value="von Willebrand factor, type A domain"/>
    <property type="match status" value="1"/>
</dbReference>
<evidence type="ECO:0000256" key="9">
    <source>
        <dbReference type="ARBA" id="ARBA00023125"/>
    </source>
</evidence>
<dbReference type="SUPFAM" id="SSF101420">
    <property type="entry name" value="C-terminal domain of Ku80"/>
    <property type="match status" value="1"/>
</dbReference>
<feature type="region of interest" description="Disordered" evidence="16">
    <location>
        <begin position="663"/>
        <end position="688"/>
    </location>
</feature>